<evidence type="ECO:0000313" key="1">
    <source>
        <dbReference type="EMBL" id="KKN02813.1"/>
    </source>
</evidence>
<name>A0A0F9QC02_9ZZZZ</name>
<protein>
    <submittedName>
        <fullName evidence="1">Uncharacterized protein</fullName>
    </submittedName>
</protein>
<sequence length="78" mass="9140">MGRPFMTWQHKDILLDEADKEIEQLKKENEWLIDKLLPIFIRDIPGLSKPEISKESGRVYIKEQMQQALKEQGETAGE</sequence>
<dbReference type="AlphaFoldDB" id="A0A0F9QC02"/>
<gene>
    <name evidence="1" type="ORF">LCGC14_1114080</name>
</gene>
<reference evidence="1" key="1">
    <citation type="journal article" date="2015" name="Nature">
        <title>Complex archaea that bridge the gap between prokaryotes and eukaryotes.</title>
        <authorList>
            <person name="Spang A."/>
            <person name="Saw J.H."/>
            <person name="Jorgensen S.L."/>
            <person name="Zaremba-Niedzwiedzka K."/>
            <person name="Martijn J."/>
            <person name="Lind A.E."/>
            <person name="van Eijk R."/>
            <person name="Schleper C."/>
            <person name="Guy L."/>
            <person name="Ettema T.J."/>
        </authorList>
    </citation>
    <scope>NUCLEOTIDE SEQUENCE</scope>
</reference>
<organism evidence="1">
    <name type="scientific">marine sediment metagenome</name>
    <dbReference type="NCBI Taxonomy" id="412755"/>
    <lineage>
        <taxon>unclassified sequences</taxon>
        <taxon>metagenomes</taxon>
        <taxon>ecological metagenomes</taxon>
    </lineage>
</organism>
<dbReference type="EMBL" id="LAZR01005105">
    <property type="protein sequence ID" value="KKN02813.1"/>
    <property type="molecule type" value="Genomic_DNA"/>
</dbReference>
<proteinExistence type="predicted"/>
<comment type="caution">
    <text evidence="1">The sequence shown here is derived from an EMBL/GenBank/DDBJ whole genome shotgun (WGS) entry which is preliminary data.</text>
</comment>
<accession>A0A0F9QC02</accession>